<evidence type="ECO:0000313" key="3">
    <source>
        <dbReference type="Proteomes" id="UP001321473"/>
    </source>
</evidence>
<dbReference type="AlphaFoldDB" id="A0AAQ4E1S1"/>
<feature type="signal peptide" evidence="1">
    <location>
        <begin position="1"/>
        <end position="18"/>
    </location>
</feature>
<keyword evidence="3" id="KW-1185">Reference proteome</keyword>
<accession>A0AAQ4E1S1</accession>
<dbReference type="Proteomes" id="UP001321473">
    <property type="component" value="Unassembled WGS sequence"/>
</dbReference>
<gene>
    <name evidence="2" type="ORF">V5799_014874</name>
</gene>
<organism evidence="2 3">
    <name type="scientific">Amblyomma americanum</name>
    <name type="common">Lone star tick</name>
    <dbReference type="NCBI Taxonomy" id="6943"/>
    <lineage>
        <taxon>Eukaryota</taxon>
        <taxon>Metazoa</taxon>
        <taxon>Ecdysozoa</taxon>
        <taxon>Arthropoda</taxon>
        <taxon>Chelicerata</taxon>
        <taxon>Arachnida</taxon>
        <taxon>Acari</taxon>
        <taxon>Parasitiformes</taxon>
        <taxon>Ixodida</taxon>
        <taxon>Ixodoidea</taxon>
        <taxon>Ixodidae</taxon>
        <taxon>Amblyomminae</taxon>
        <taxon>Amblyomma</taxon>
    </lineage>
</organism>
<feature type="chain" id="PRO_5043035306" description="Secreted protein" evidence="1">
    <location>
        <begin position="19"/>
        <end position="283"/>
    </location>
</feature>
<proteinExistence type="predicted"/>
<reference evidence="2 3" key="1">
    <citation type="journal article" date="2023" name="Arcadia Sci">
        <title>De novo assembly of a long-read Amblyomma americanum tick genome.</title>
        <authorList>
            <person name="Chou S."/>
            <person name="Poskanzer K.E."/>
            <person name="Rollins M."/>
            <person name="Thuy-Boun P.S."/>
        </authorList>
    </citation>
    <scope>NUCLEOTIDE SEQUENCE [LARGE SCALE GENOMIC DNA]</scope>
    <source>
        <strain evidence="2">F_SG_1</strain>
        <tissue evidence="2">Salivary glands</tissue>
    </source>
</reference>
<comment type="caution">
    <text evidence="2">The sequence shown here is derived from an EMBL/GenBank/DDBJ whole genome shotgun (WGS) entry which is preliminary data.</text>
</comment>
<evidence type="ECO:0000256" key="1">
    <source>
        <dbReference type="SAM" id="SignalP"/>
    </source>
</evidence>
<name>A0AAQ4E1S1_AMBAM</name>
<evidence type="ECO:0008006" key="4">
    <source>
        <dbReference type="Google" id="ProtNLM"/>
    </source>
</evidence>
<sequence>MLLRLVSVACLFATAAVGSPRPSEDAFQNEALEVDRKAASPPLLSKDGGVATESCSLDAALESMTMGDMERLIERFAKLQGRTVSGAVKQLYSALYSSIKRNVASEEGMSLEAIHELCLRGAGPAYQLVPPHGPVYSGLNSVYVPNTEFAPLPPIRNLRPPPGAKLVVVTGPAGEELRTSIIVSPKMSVVDALRQADYRLAADTGRASGEVVDMGYSATRACYIVESVADLRASPERAWKITISDRFGKLVYEGTCLPREGDVVIQPRMTITLSYIEAKRKAQ</sequence>
<dbReference type="EMBL" id="JARKHS020023623">
    <property type="protein sequence ID" value="KAK8768661.1"/>
    <property type="molecule type" value="Genomic_DNA"/>
</dbReference>
<protein>
    <recommendedName>
        <fullName evidence="4">Secreted protein</fullName>
    </recommendedName>
</protein>
<keyword evidence="1" id="KW-0732">Signal</keyword>
<evidence type="ECO:0000313" key="2">
    <source>
        <dbReference type="EMBL" id="KAK8768661.1"/>
    </source>
</evidence>